<organism evidence="1 2">
    <name type="scientific">Sphaerosporella brunnea</name>
    <dbReference type="NCBI Taxonomy" id="1250544"/>
    <lineage>
        <taxon>Eukaryota</taxon>
        <taxon>Fungi</taxon>
        <taxon>Dikarya</taxon>
        <taxon>Ascomycota</taxon>
        <taxon>Pezizomycotina</taxon>
        <taxon>Pezizomycetes</taxon>
        <taxon>Pezizales</taxon>
        <taxon>Pyronemataceae</taxon>
        <taxon>Sphaerosporella</taxon>
    </lineage>
</organism>
<evidence type="ECO:0000313" key="2">
    <source>
        <dbReference type="Proteomes" id="UP000326924"/>
    </source>
</evidence>
<comment type="caution">
    <text evidence="1">The sequence shown here is derived from an EMBL/GenBank/DDBJ whole genome shotgun (WGS) entry which is preliminary data.</text>
</comment>
<protein>
    <submittedName>
        <fullName evidence="1">Uncharacterized protein</fullName>
    </submittedName>
</protein>
<accession>A0A5J5EKQ5</accession>
<name>A0A5J5EKQ5_9PEZI</name>
<proteinExistence type="predicted"/>
<evidence type="ECO:0000313" key="1">
    <source>
        <dbReference type="EMBL" id="KAA8896235.1"/>
    </source>
</evidence>
<dbReference type="Proteomes" id="UP000326924">
    <property type="component" value="Unassembled WGS sequence"/>
</dbReference>
<dbReference type="InParanoid" id="A0A5J5EKQ5"/>
<dbReference type="EMBL" id="VXIS01000221">
    <property type="protein sequence ID" value="KAA8896235.1"/>
    <property type="molecule type" value="Genomic_DNA"/>
</dbReference>
<reference evidence="1 2" key="1">
    <citation type="submission" date="2019-09" db="EMBL/GenBank/DDBJ databases">
        <title>Draft genome of the ectomycorrhizal ascomycete Sphaerosporella brunnea.</title>
        <authorList>
            <consortium name="DOE Joint Genome Institute"/>
            <person name="Benucci G.M."/>
            <person name="Marozzi G."/>
            <person name="Antonielli L."/>
            <person name="Sanchez S."/>
            <person name="Marco P."/>
            <person name="Wang X."/>
            <person name="Falini L.B."/>
            <person name="Barry K."/>
            <person name="Haridas S."/>
            <person name="Lipzen A."/>
            <person name="Labutti K."/>
            <person name="Grigoriev I.V."/>
            <person name="Murat C."/>
            <person name="Martin F."/>
            <person name="Albertini E."/>
            <person name="Donnini D."/>
            <person name="Bonito G."/>
        </authorList>
    </citation>
    <scope>NUCLEOTIDE SEQUENCE [LARGE SCALE GENOMIC DNA]</scope>
    <source>
        <strain evidence="1 2">Sb_GMNB300</strain>
    </source>
</reference>
<dbReference type="AlphaFoldDB" id="A0A5J5EKQ5"/>
<sequence>MKPYLTGQQSYCVYMGMDDLDIFRHFRIVMTAYLQDPTIPPDVEEWNRFLRSAVPQNLRDMDIKIRSRPTVS</sequence>
<gene>
    <name evidence="1" type="ORF">FN846DRAFT_910902</name>
</gene>
<keyword evidence="2" id="KW-1185">Reference proteome</keyword>